<dbReference type="EMBL" id="JADYXP020000010">
    <property type="protein sequence ID" value="KAL0116095.1"/>
    <property type="molecule type" value="Genomic_DNA"/>
</dbReference>
<comment type="caution">
    <text evidence="3">The sequence shown here is derived from an EMBL/GenBank/DDBJ whole genome shotgun (WGS) entry which is preliminary data.</text>
</comment>
<keyword evidence="1" id="KW-0175">Coiled coil</keyword>
<dbReference type="SUPFAM" id="SSF48371">
    <property type="entry name" value="ARM repeat"/>
    <property type="match status" value="1"/>
</dbReference>
<evidence type="ECO:0000256" key="1">
    <source>
        <dbReference type="SAM" id="Coils"/>
    </source>
</evidence>
<feature type="compositionally biased region" description="Low complexity" evidence="2">
    <location>
        <begin position="1012"/>
        <end position="1027"/>
    </location>
</feature>
<feature type="region of interest" description="Disordered" evidence="2">
    <location>
        <begin position="1012"/>
        <end position="1050"/>
    </location>
</feature>
<feature type="coiled-coil region" evidence="1">
    <location>
        <begin position="54"/>
        <end position="155"/>
    </location>
</feature>
<dbReference type="Proteomes" id="UP001430953">
    <property type="component" value="Unassembled WGS sequence"/>
</dbReference>
<evidence type="ECO:0000313" key="3">
    <source>
        <dbReference type="EMBL" id="KAL0116095.1"/>
    </source>
</evidence>
<accession>A0AAW2FLY1</accession>
<sequence>MDDNGTYFPNFTDSIEQDCEVKSDKMKDSHVLLKQKMCKTHDLIKQYCEKVKQMDHLKSNLETAKKEAKHTISNYKSAMDKVRELELKITENKLNSEKLMNEINKYKIRTDADQQTIQQLTSKIKNLENEHSAKTIEHELQKSSMEEKIKSLEQTAKKFKTPTKDTSKQKKRGKNKISADFDIVNSDIDKKSTSDIGINVSLCDLALKPKCEVEDKCIMTDEFYNIKHDPHPLFCAKCEDHLPPDLTLEKICRTMNTYPKLIEKDLSPVKRIHSPCSLSNTYSDSINKNEDGLSKTSIPYPNPYGTYNESIVESLNSKLKSESRLLSMPICENNELKNVDISRIPVVANLSSNNFSTIPATLTLSQNRNYTKEEPCPNDLLINHSSSIKQMERKLQLLETKVKKFRRLKRIDNNSCCRRNINCKDNFSLNSKFISIICKSVAEYYDKKMESCSKNKRNINSNKCTCCIKNRMVKKKEQLNESDVCKNTFSCKVESDEEHQIQDTCYNKIENATNSFSDINKSNTSFNSIDESYKRNFGLRQQSALHTVPKVAVKDNSCVSNDEICTSNDPFYNNSVKLDVHETKTETTFLCNNENSTDGIDEKIINFNADTREIKNKDQTVHENKSSEICANDNLLRKNNIDSTDMDIQLCTRTKIKEISLSKNENPTEYNGGKMINVSTTENRIKEQISTIHKSKVTDRILKKCRNLKRKTQGQLQIKKQENTESDYSSDYNITPKKLRIENENDGADCSLKNISLKNNFDTQTEFENKQESNKLSSYDYQPGKKLRIAHIPKPPILKSNIEENIFTHNKIKYMATWMTQISNRNKVSKTQKNNLLKEEKNIYLINKCNEINVKCNETNKINEKDSNLSKDCLQNIKTLFDINAEHTSEFKKPNDALVENIIYKNVSMDKKEETSNDNTKNLLCNIANNTANNLEIKKCLLPSKTSIPTKSQFNTFDKNSDNKIAETVETKKDDQLIRSIDNLDHINEALGNENHKISKDAVSNGYQLNASEVNKSNNNSDNVSSKLSETLQSPRSPSPIDTVANNYKNDTINESLEKIKSVDEQKETCINNEAAGIRTNETLSRDICLNQQKKDIDISNHNVQEIDEMSNVTPVAKLLTYINQKQSKKCKISCQQKIYIRNITDKFVIEQIRKFINSDWEDAAHDDVIQKLGNTCGPRIIAKCIVIFLLKEVDHDEPLDKSFTPPAPMMTIYEQKIIALLVNLEVLRPTVIYFVQASIEFNLFRLNTEAKNFHLGQVASLTRIYVVLSRIQKDREKIRMMCCNALYSMGLKSITVLYTVLTSWPEVLPNAETNKGLLPKCIAFLVNSLQIENCTKFQKPSLQKLNSLKNYISIYYKYDRDTTYDIVGELMTALKAKRIDGLDTAILLIAKRKGLSWTYENIISSFLLPMIIKNEHSCIYSAFSLLGRLLRVFSPQEENIVQPIIEQLCDLIKSGQGSHDQQQGIISALLSLSKKKFDVIAPFVIQWTPTKSLRPAVNTQLQAFINSRNSKFWKNYLTRLNIDITSLNECNRK</sequence>
<feature type="coiled-coil region" evidence="1">
    <location>
        <begin position="381"/>
        <end position="408"/>
    </location>
</feature>
<evidence type="ECO:0000313" key="4">
    <source>
        <dbReference type="Proteomes" id="UP001430953"/>
    </source>
</evidence>
<gene>
    <name evidence="3" type="ORF">PUN28_011157</name>
</gene>
<dbReference type="InterPro" id="IPR016024">
    <property type="entry name" value="ARM-type_fold"/>
</dbReference>
<proteinExistence type="predicted"/>
<organism evidence="3 4">
    <name type="scientific">Cardiocondyla obscurior</name>
    <dbReference type="NCBI Taxonomy" id="286306"/>
    <lineage>
        <taxon>Eukaryota</taxon>
        <taxon>Metazoa</taxon>
        <taxon>Ecdysozoa</taxon>
        <taxon>Arthropoda</taxon>
        <taxon>Hexapoda</taxon>
        <taxon>Insecta</taxon>
        <taxon>Pterygota</taxon>
        <taxon>Neoptera</taxon>
        <taxon>Endopterygota</taxon>
        <taxon>Hymenoptera</taxon>
        <taxon>Apocrita</taxon>
        <taxon>Aculeata</taxon>
        <taxon>Formicoidea</taxon>
        <taxon>Formicidae</taxon>
        <taxon>Myrmicinae</taxon>
        <taxon>Cardiocondyla</taxon>
    </lineage>
</organism>
<protein>
    <submittedName>
        <fullName evidence="3">Uncharacterized protein</fullName>
    </submittedName>
</protein>
<evidence type="ECO:0000256" key="2">
    <source>
        <dbReference type="SAM" id="MobiDB-lite"/>
    </source>
</evidence>
<reference evidence="3 4" key="1">
    <citation type="submission" date="2023-03" db="EMBL/GenBank/DDBJ databases">
        <title>High recombination rates correlate with genetic variation in Cardiocondyla obscurior ants.</title>
        <authorList>
            <person name="Errbii M."/>
        </authorList>
    </citation>
    <scope>NUCLEOTIDE SEQUENCE [LARGE SCALE GENOMIC DNA]</scope>
    <source>
        <strain evidence="3">Alpha-2009</strain>
        <tissue evidence="3">Whole body</tissue>
    </source>
</reference>
<name>A0AAW2FLY1_9HYME</name>
<keyword evidence="4" id="KW-1185">Reference proteome</keyword>